<reference evidence="3 4" key="1">
    <citation type="journal article" date="2011" name="J. Microbiol.">
        <title>Bacillus kyonggiensis sp. nov., isolated from soil of a lettuce field.</title>
        <authorList>
            <person name="Dong K."/>
            <person name="Lee S."/>
        </authorList>
    </citation>
    <scope>NUCLEOTIDE SEQUENCE [LARGE SCALE GENOMIC DNA]</scope>
    <source>
        <strain evidence="3 4">NB22</strain>
    </source>
</reference>
<keyword evidence="4" id="KW-1185">Reference proteome</keyword>
<dbReference type="SMART" id="SM00343">
    <property type="entry name" value="ZnF_C2HC"/>
    <property type="match status" value="1"/>
</dbReference>
<dbReference type="InterPro" id="IPR001878">
    <property type="entry name" value="Znf_CCHC"/>
</dbReference>
<feature type="region of interest" description="Disordered" evidence="1">
    <location>
        <begin position="69"/>
        <end position="99"/>
    </location>
</feature>
<sequence length="99" mass="10918">GGHYQQGQQAQRSGQQAQRYSQQTPRTPNQQQNRSGNGTPLVRTNNPVTPVPPNGCFKCGDVGHYANNCPKRNPHTPQAQRSDCQRSVQSSYQQGNKGQ</sequence>
<name>A0A4U1CX01_9BACI</name>
<feature type="compositionally biased region" description="Polar residues" evidence="1">
    <location>
        <begin position="75"/>
        <end position="99"/>
    </location>
</feature>
<dbReference type="Pfam" id="PF00098">
    <property type="entry name" value="zf-CCHC"/>
    <property type="match status" value="1"/>
</dbReference>
<dbReference type="PROSITE" id="PS50158">
    <property type="entry name" value="ZF_CCHC"/>
    <property type="match status" value="1"/>
</dbReference>
<dbReference type="GO" id="GO:0008270">
    <property type="term" value="F:zinc ion binding"/>
    <property type="evidence" value="ECO:0007669"/>
    <property type="project" value="InterPro"/>
</dbReference>
<accession>A0A4U1CX01</accession>
<dbReference type="InterPro" id="IPR036875">
    <property type="entry name" value="Znf_CCHC_sf"/>
</dbReference>
<evidence type="ECO:0000313" key="3">
    <source>
        <dbReference type="EMBL" id="TKC13484.1"/>
    </source>
</evidence>
<gene>
    <name evidence="3" type="ORF">FA727_23580</name>
</gene>
<dbReference type="Gene3D" id="4.10.60.10">
    <property type="entry name" value="Zinc finger, CCHC-type"/>
    <property type="match status" value="1"/>
</dbReference>
<dbReference type="AlphaFoldDB" id="A0A4U1CX01"/>
<dbReference type="SUPFAM" id="SSF57756">
    <property type="entry name" value="Retrovirus zinc finger-like domains"/>
    <property type="match status" value="1"/>
</dbReference>
<feature type="domain" description="CCHC-type" evidence="2">
    <location>
        <begin position="56"/>
        <end position="71"/>
    </location>
</feature>
<dbReference type="EMBL" id="SWBM01000019">
    <property type="protein sequence ID" value="TKC13484.1"/>
    <property type="molecule type" value="Genomic_DNA"/>
</dbReference>
<evidence type="ECO:0000313" key="4">
    <source>
        <dbReference type="Proteomes" id="UP000307756"/>
    </source>
</evidence>
<organism evidence="3 4">
    <name type="scientific">Robertmurraya kyonggiensis</name>
    <dbReference type="NCBI Taxonomy" id="1037680"/>
    <lineage>
        <taxon>Bacteria</taxon>
        <taxon>Bacillati</taxon>
        <taxon>Bacillota</taxon>
        <taxon>Bacilli</taxon>
        <taxon>Bacillales</taxon>
        <taxon>Bacillaceae</taxon>
        <taxon>Robertmurraya</taxon>
    </lineage>
</organism>
<evidence type="ECO:0000256" key="1">
    <source>
        <dbReference type="SAM" id="MobiDB-lite"/>
    </source>
</evidence>
<evidence type="ECO:0000259" key="2">
    <source>
        <dbReference type="PROSITE" id="PS50158"/>
    </source>
</evidence>
<dbReference type="GO" id="GO:0003676">
    <property type="term" value="F:nucleic acid binding"/>
    <property type="evidence" value="ECO:0007669"/>
    <property type="project" value="InterPro"/>
</dbReference>
<proteinExistence type="predicted"/>
<protein>
    <recommendedName>
        <fullName evidence="2">CCHC-type domain-containing protein</fullName>
    </recommendedName>
</protein>
<feature type="region of interest" description="Disordered" evidence="1">
    <location>
        <begin position="1"/>
        <end position="54"/>
    </location>
</feature>
<comment type="caution">
    <text evidence="3">The sequence shown here is derived from an EMBL/GenBank/DDBJ whole genome shotgun (WGS) entry which is preliminary data.</text>
</comment>
<feature type="compositionally biased region" description="Low complexity" evidence="1">
    <location>
        <begin position="1"/>
        <end position="48"/>
    </location>
</feature>
<feature type="non-terminal residue" evidence="3">
    <location>
        <position position="1"/>
    </location>
</feature>
<dbReference type="Proteomes" id="UP000307756">
    <property type="component" value="Unassembled WGS sequence"/>
</dbReference>